<evidence type="ECO:0000313" key="2">
    <source>
        <dbReference type="Proteomes" id="UP000193553"/>
    </source>
</evidence>
<comment type="caution">
    <text evidence="1">The sequence shown here is derived from an EMBL/GenBank/DDBJ whole genome shotgun (WGS) entry which is preliminary data.</text>
</comment>
<gene>
    <name evidence="1" type="ORF">BSZ18_16265</name>
</gene>
<dbReference type="AlphaFoldDB" id="A0A1X3FXA2"/>
<protein>
    <submittedName>
        <fullName evidence="1">Uncharacterized protein</fullName>
    </submittedName>
</protein>
<dbReference type="EMBL" id="NAFI01000171">
    <property type="protein sequence ID" value="OSJ10863.1"/>
    <property type="molecule type" value="Genomic_DNA"/>
</dbReference>
<organism evidence="1 2">
    <name type="scientific">Bradyrhizobium canariense</name>
    <dbReference type="NCBI Taxonomy" id="255045"/>
    <lineage>
        <taxon>Bacteria</taxon>
        <taxon>Pseudomonadati</taxon>
        <taxon>Pseudomonadota</taxon>
        <taxon>Alphaproteobacteria</taxon>
        <taxon>Hyphomicrobiales</taxon>
        <taxon>Nitrobacteraceae</taxon>
        <taxon>Bradyrhizobium</taxon>
    </lineage>
</organism>
<accession>A0A1X3FXA2</accession>
<dbReference type="Proteomes" id="UP000193553">
    <property type="component" value="Unassembled WGS sequence"/>
</dbReference>
<proteinExistence type="predicted"/>
<reference evidence="1 2" key="1">
    <citation type="submission" date="2017-03" db="EMBL/GenBank/DDBJ databases">
        <title>Whole genome sequences of fourteen strains of Bradyrhizobium canariense and one strain of Bradyrhizobium japonicum isolated from Lupinus (Papilionoideae: Genisteae) species in Algeria.</title>
        <authorList>
            <person name="Crovadore J."/>
            <person name="Chekireb D."/>
            <person name="Brachmann A."/>
            <person name="Chablais R."/>
            <person name="Cochard B."/>
            <person name="Lefort F."/>
        </authorList>
    </citation>
    <scope>NUCLEOTIDE SEQUENCE [LARGE SCALE GENOMIC DNA]</scope>
    <source>
        <strain evidence="1 2">UBMA195</strain>
    </source>
</reference>
<name>A0A1X3FXA2_9BRAD</name>
<sequence>MSQLRWFTHRRDLKLIGVRGGNGAAAITRRFDAKAIFRARTLQTDDDKTGRSEDALRVAGE</sequence>
<evidence type="ECO:0000313" key="1">
    <source>
        <dbReference type="EMBL" id="OSJ10863.1"/>
    </source>
</evidence>